<organism evidence="2 3">
    <name type="scientific">Aaosphaeria arxii CBS 175.79</name>
    <dbReference type="NCBI Taxonomy" id="1450172"/>
    <lineage>
        <taxon>Eukaryota</taxon>
        <taxon>Fungi</taxon>
        <taxon>Dikarya</taxon>
        <taxon>Ascomycota</taxon>
        <taxon>Pezizomycotina</taxon>
        <taxon>Dothideomycetes</taxon>
        <taxon>Pleosporomycetidae</taxon>
        <taxon>Pleosporales</taxon>
        <taxon>Pleosporales incertae sedis</taxon>
        <taxon>Aaosphaeria</taxon>
    </lineage>
</organism>
<dbReference type="InterPro" id="IPR016193">
    <property type="entry name" value="Cytidine_deaminase-like"/>
</dbReference>
<dbReference type="EMBL" id="ML978070">
    <property type="protein sequence ID" value="KAF2014142.1"/>
    <property type="molecule type" value="Genomic_DNA"/>
</dbReference>
<dbReference type="SUPFAM" id="SSF53927">
    <property type="entry name" value="Cytidine deaminase-like"/>
    <property type="match status" value="1"/>
</dbReference>
<gene>
    <name evidence="2" type="ORF">BU24DRAFT_423176</name>
</gene>
<dbReference type="OrthoDB" id="408702at2759"/>
<dbReference type="PANTHER" id="PTHR11079:SF179">
    <property type="entry name" value="TRNA(ADENINE(34)) DEAMINASE, CHLOROPLASTIC"/>
    <property type="match status" value="1"/>
</dbReference>
<dbReference type="GO" id="GO:0006139">
    <property type="term" value="P:nucleobase-containing compound metabolic process"/>
    <property type="evidence" value="ECO:0007669"/>
    <property type="project" value="UniProtKB-ARBA"/>
</dbReference>
<protein>
    <submittedName>
        <fullName evidence="2">Cytidine deaminase-like protein</fullName>
    </submittedName>
</protein>
<proteinExistence type="predicted"/>
<dbReference type="GeneID" id="54285571"/>
<reference evidence="2" key="1">
    <citation type="journal article" date="2020" name="Stud. Mycol.">
        <title>101 Dothideomycetes genomes: a test case for predicting lifestyles and emergence of pathogens.</title>
        <authorList>
            <person name="Haridas S."/>
            <person name="Albert R."/>
            <person name="Binder M."/>
            <person name="Bloem J."/>
            <person name="Labutti K."/>
            <person name="Salamov A."/>
            <person name="Andreopoulos B."/>
            <person name="Baker S."/>
            <person name="Barry K."/>
            <person name="Bills G."/>
            <person name="Bluhm B."/>
            <person name="Cannon C."/>
            <person name="Castanera R."/>
            <person name="Culley D."/>
            <person name="Daum C."/>
            <person name="Ezra D."/>
            <person name="Gonzalez J."/>
            <person name="Henrissat B."/>
            <person name="Kuo A."/>
            <person name="Liang C."/>
            <person name="Lipzen A."/>
            <person name="Lutzoni F."/>
            <person name="Magnuson J."/>
            <person name="Mondo S."/>
            <person name="Nolan M."/>
            <person name="Ohm R."/>
            <person name="Pangilinan J."/>
            <person name="Park H.-J."/>
            <person name="Ramirez L."/>
            <person name="Alfaro M."/>
            <person name="Sun H."/>
            <person name="Tritt A."/>
            <person name="Yoshinaga Y."/>
            <person name="Zwiers L.-H."/>
            <person name="Turgeon B."/>
            <person name="Goodwin S."/>
            <person name="Spatafora J."/>
            <person name="Crous P."/>
            <person name="Grigoriev I."/>
        </authorList>
    </citation>
    <scope>NUCLEOTIDE SEQUENCE</scope>
    <source>
        <strain evidence="2">CBS 175.79</strain>
    </source>
</reference>
<dbReference type="GO" id="GO:0003824">
    <property type="term" value="F:catalytic activity"/>
    <property type="evidence" value="ECO:0007669"/>
    <property type="project" value="InterPro"/>
</dbReference>
<sequence>MLSQTDVDHLRRCVALATEACHEGDSPFGSILVSSSGEILQEDRNRTVTLADPTLHPEFTLARWAAKNLSQDERAKATVYTSGEHCPMCAAAHANAGLGRIVYASSSAQLKLWREELGLPRLKVSTLAIKEVAPGLEVDGPCGELCGEIRELHVLRAENDARKGVP</sequence>
<dbReference type="AlphaFoldDB" id="A0A6A5XLX6"/>
<dbReference type="Proteomes" id="UP000799778">
    <property type="component" value="Unassembled WGS sequence"/>
</dbReference>
<dbReference type="InterPro" id="IPR002125">
    <property type="entry name" value="CMP_dCMP_dom"/>
</dbReference>
<dbReference type="RefSeq" id="XP_033382481.1">
    <property type="nucleotide sequence ID" value="XM_033528174.1"/>
</dbReference>
<dbReference type="CDD" id="cd01285">
    <property type="entry name" value="nucleoside_deaminase"/>
    <property type="match status" value="1"/>
</dbReference>
<keyword evidence="3" id="KW-1185">Reference proteome</keyword>
<evidence type="ECO:0000313" key="3">
    <source>
        <dbReference type="Proteomes" id="UP000799778"/>
    </source>
</evidence>
<dbReference type="Gene3D" id="3.40.140.10">
    <property type="entry name" value="Cytidine Deaminase, domain 2"/>
    <property type="match status" value="1"/>
</dbReference>
<dbReference type="Pfam" id="PF00383">
    <property type="entry name" value="dCMP_cyt_deam_1"/>
    <property type="match status" value="1"/>
</dbReference>
<dbReference type="PROSITE" id="PS51747">
    <property type="entry name" value="CYT_DCMP_DEAMINASES_2"/>
    <property type="match status" value="1"/>
</dbReference>
<evidence type="ECO:0000259" key="1">
    <source>
        <dbReference type="PROSITE" id="PS51747"/>
    </source>
</evidence>
<name>A0A6A5XLX6_9PLEO</name>
<evidence type="ECO:0000313" key="2">
    <source>
        <dbReference type="EMBL" id="KAF2014142.1"/>
    </source>
</evidence>
<feature type="domain" description="CMP/dCMP-type deaminase" evidence="1">
    <location>
        <begin position="5"/>
        <end position="115"/>
    </location>
</feature>
<accession>A0A6A5XLX6</accession>
<dbReference type="PANTHER" id="PTHR11079">
    <property type="entry name" value="CYTOSINE DEAMINASE FAMILY MEMBER"/>
    <property type="match status" value="1"/>
</dbReference>